<dbReference type="Proteomes" id="UP000036987">
    <property type="component" value="Unassembled WGS sequence"/>
</dbReference>
<protein>
    <submittedName>
        <fullName evidence="12">Uncharacterized protein</fullName>
    </submittedName>
</protein>
<keyword evidence="5" id="KW-0805">Transcription regulation</keyword>
<evidence type="ECO:0000256" key="6">
    <source>
        <dbReference type="ARBA" id="ARBA00023125"/>
    </source>
</evidence>
<keyword evidence="8" id="KW-0539">Nucleus</keyword>
<evidence type="ECO:0000256" key="9">
    <source>
        <dbReference type="SAM" id="MobiDB-lite"/>
    </source>
</evidence>
<dbReference type="Pfam" id="PF07496">
    <property type="entry name" value="zf-CW"/>
    <property type="match status" value="1"/>
</dbReference>
<dbReference type="EMBL" id="LFYR01001452">
    <property type="protein sequence ID" value="KMZ61622.1"/>
    <property type="molecule type" value="Genomic_DNA"/>
</dbReference>
<evidence type="ECO:0000256" key="8">
    <source>
        <dbReference type="ARBA" id="ARBA00023242"/>
    </source>
</evidence>
<feature type="compositionally biased region" description="Low complexity" evidence="9">
    <location>
        <begin position="286"/>
        <end position="296"/>
    </location>
</feature>
<evidence type="ECO:0000256" key="7">
    <source>
        <dbReference type="ARBA" id="ARBA00023163"/>
    </source>
</evidence>
<evidence type="ECO:0000256" key="5">
    <source>
        <dbReference type="ARBA" id="ARBA00023015"/>
    </source>
</evidence>
<gene>
    <name evidence="12" type="ORF">ZOSMA_50G00420</name>
</gene>
<dbReference type="InterPro" id="IPR001739">
    <property type="entry name" value="Methyl_CpG_DNA-bd"/>
</dbReference>
<keyword evidence="13" id="KW-1185">Reference proteome</keyword>
<dbReference type="Pfam" id="PF01429">
    <property type="entry name" value="MBD"/>
    <property type="match status" value="1"/>
</dbReference>
<reference evidence="13" key="1">
    <citation type="journal article" date="2016" name="Nature">
        <title>The genome of the seagrass Zostera marina reveals angiosperm adaptation to the sea.</title>
        <authorList>
            <person name="Olsen J.L."/>
            <person name="Rouze P."/>
            <person name="Verhelst B."/>
            <person name="Lin Y.-C."/>
            <person name="Bayer T."/>
            <person name="Collen J."/>
            <person name="Dattolo E."/>
            <person name="De Paoli E."/>
            <person name="Dittami S."/>
            <person name="Maumus F."/>
            <person name="Michel G."/>
            <person name="Kersting A."/>
            <person name="Lauritano C."/>
            <person name="Lohaus R."/>
            <person name="Toepel M."/>
            <person name="Tonon T."/>
            <person name="Vanneste K."/>
            <person name="Amirebrahimi M."/>
            <person name="Brakel J."/>
            <person name="Bostroem C."/>
            <person name="Chovatia M."/>
            <person name="Grimwood J."/>
            <person name="Jenkins J.W."/>
            <person name="Jueterbock A."/>
            <person name="Mraz A."/>
            <person name="Stam W.T."/>
            <person name="Tice H."/>
            <person name="Bornberg-Bauer E."/>
            <person name="Green P.J."/>
            <person name="Pearson G.A."/>
            <person name="Procaccini G."/>
            <person name="Duarte C.M."/>
            <person name="Schmutz J."/>
            <person name="Reusch T.B.H."/>
            <person name="Van de Peer Y."/>
        </authorList>
    </citation>
    <scope>NUCLEOTIDE SEQUENCE [LARGE SCALE GENOMIC DNA]</scope>
    <source>
        <strain evidence="13">cv. Finnish</strain>
    </source>
</reference>
<keyword evidence="3" id="KW-0863">Zinc-finger</keyword>
<feature type="domain" description="CW-type" evidence="11">
    <location>
        <begin position="86"/>
        <end position="145"/>
    </location>
</feature>
<comment type="caution">
    <text evidence="12">The sequence shown here is derived from an EMBL/GenBank/DDBJ whole genome shotgun (WGS) entry which is preliminary data.</text>
</comment>
<dbReference type="PANTHER" id="PTHR12396:SF0">
    <property type="entry name" value="METHYL-CPG BINDING DOMAIN PROTEIN-LIKE, ISOFORM C"/>
    <property type="match status" value="1"/>
</dbReference>
<dbReference type="SUPFAM" id="SSF54171">
    <property type="entry name" value="DNA-binding domain"/>
    <property type="match status" value="1"/>
</dbReference>
<comment type="subcellular location">
    <subcellularLocation>
        <location evidence="1">Nucleus</location>
    </subcellularLocation>
</comment>
<dbReference type="InterPro" id="IPR011124">
    <property type="entry name" value="Znf_CW"/>
</dbReference>
<dbReference type="InterPro" id="IPR016177">
    <property type="entry name" value="DNA-bd_dom_sf"/>
</dbReference>
<evidence type="ECO:0000256" key="2">
    <source>
        <dbReference type="ARBA" id="ARBA00022723"/>
    </source>
</evidence>
<dbReference type="GO" id="GO:0008270">
    <property type="term" value="F:zinc ion binding"/>
    <property type="evidence" value="ECO:0007669"/>
    <property type="project" value="UniProtKB-KW"/>
</dbReference>
<dbReference type="OrthoDB" id="10072024at2759"/>
<dbReference type="SMART" id="SM00391">
    <property type="entry name" value="MBD"/>
    <property type="match status" value="1"/>
</dbReference>
<feature type="compositionally biased region" description="Polar residues" evidence="9">
    <location>
        <begin position="275"/>
        <end position="285"/>
    </location>
</feature>
<dbReference type="PANTHER" id="PTHR12396">
    <property type="entry name" value="METHYL-CPG BINDING PROTEIN, MBD"/>
    <property type="match status" value="1"/>
</dbReference>
<evidence type="ECO:0000313" key="12">
    <source>
        <dbReference type="EMBL" id="KMZ61622.1"/>
    </source>
</evidence>
<evidence type="ECO:0000256" key="4">
    <source>
        <dbReference type="ARBA" id="ARBA00022833"/>
    </source>
</evidence>
<evidence type="ECO:0000256" key="3">
    <source>
        <dbReference type="ARBA" id="ARBA00022771"/>
    </source>
</evidence>
<keyword evidence="4" id="KW-0862">Zinc</keyword>
<keyword evidence="7" id="KW-0804">Transcription</keyword>
<organism evidence="12 13">
    <name type="scientific">Zostera marina</name>
    <name type="common">Eelgrass</name>
    <dbReference type="NCBI Taxonomy" id="29655"/>
    <lineage>
        <taxon>Eukaryota</taxon>
        <taxon>Viridiplantae</taxon>
        <taxon>Streptophyta</taxon>
        <taxon>Embryophyta</taxon>
        <taxon>Tracheophyta</taxon>
        <taxon>Spermatophyta</taxon>
        <taxon>Magnoliopsida</taxon>
        <taxon>Liliopsida</taxon>
        <taxon>Zosteraceae</taxon>
        <taxon>Zostera</taxon>
    </lineage>
</organism>
<evidence type="ECO:0000259" key="11">
    <source>
        <dbReference type="PROSITE" id="PS51050"/>
    </source>
</evidence>
<evidence type="ECO:0000256" key="1">
    <source>
        <dbReference type="ARBA" id="ARBA00004123"/>
    </source>
</evidence>
<dbReference type="Gene3D" id="3.30.890.10">
    <property type="entry name" value="Methyl-cpg-binding Protein 2, Chain A"/>
    <property type="match status" value="1"/>
</dbReference>
<feature type="region of interest" description="Disordered" evidence="9">
    <location>
        <begin position="257"/>
        <end position="296"/>
    </location>
</feature>
<sequence>MNSLETETETENDNDYVLIEEKTSSKKRKMKFLESIPTDFKDDDEQSAQTPSKKLVLYENDTGYASDTKIESPYSIKSLSKHLRGAKSIGAFTAQCSECFNWRLIPTIEKYEQIRENLSGNPFICERAEEWGRKVSCVDPSDINQDGSRIWAIDKPNIARTPQGWERLLKIRGEGSTRFADVYYVTPCGKKLNSMNQVQKYLDEHTNDTEGAQLSQFSFICPKPLDQNYIRKRPARLPIKSDKEKLLSDVLPISSYKMQVERPEPSASAPARQLTVKNKSTNLQVESSSESNHSSS</sequence>
<dbReference type="GO" id="GO:0003677">
    <property type="term" value="F:DNA binding"/>
    <property type="evidence" value="ECO:0007669"/>
    <property type="project" value="UniProtKB-KW"/>
</dbReference>
<evidence type="ECO:0000259" key="10">
    <source>
        <dbReference type="PROSITE" id="PS50982"/>
    </source>
</evidence>
<dbReference type="PROSITE" id="PS51050">
    <property type="entry name" value="ZF_CW"/>
    <property type="match status" value="1"/>
</dbReference>
<keyword evidence="2" id="KW-0479">Metal-binding</keyword>
<keyword evidence="6" id="KW-0238">DNA-binding</keyword>
<proteinExistence type="predicted"/>
<dbReference type="PROSITE" id="PS50982">
    <property type="entry name" value="MBD"/>
    <property type="match status" value="1"/>
</dbReference>
<evidence type="ECO:0000313" key="13">
    <source>
        <dbReference type="Proteomes" id="UP000036987"/>
    </source>
</evidence>
<dbReference type="GO" id="GO:0005634">
    <property type="term" value="C:nucleus"/>
    <property type="evidence" value="ECO:0007669"/>
    <property type="project" value="UniProtKB-SubCell"/>
</dbReference>
<feature type="domain" description="MBD" evidence="10">
    <location>
        <begin position="151"/>
        <end position="224"/>
    </location>
</feature>
<name>A0A0K9P080_ZOSMR</name>
<accession>A0A0K9P080</accession>
<dbReference type="AlphaFoldDB" id="A0A0K9P080"/>
<dbReference type="STRING" id="29655.A0A0K9P080"/>
<dbReference type="CDD" id="cd01396">
    <property type="entry name" value="MeCP2_MBD"/>
    <property type="match status" value="1"/>
</dbReference>